<dbReference type="RefSeq" id="WP_262310572.1">
    <property type="nucleotide sequence ID" value="NZ_CP106679.1"/>
</dbReference>
<evidence type="ECO:0000256" key="3">
    <source>
        <dbReference type="ARBA" id="ARBA00022692"/>
    </source>
</evidence>
<evidence type="ECO:0000256" key="4">
    <source>
        <dbReference type="ARBA" id="ARBA00022989"/>
    </source>
</evidence>
<keyword evidence="3 7" id="KW-0812">Transmembrane</keyword>
<protein>
    <submittedName>
        <fullName evidence="9">MotA/TolQ/ExbB proton channel family protein</fullName>
    </submittedName>
</protein>
<dbReference type="EMBL" id="CP106679">
    <property type="protein sequence ID" value="UXP33143.1"/>
    <property type="molecule type" value="Genomic_DNA"/>
</dbReference>
<comment type="similarity">
    <text evidence="6">Belongs to the exbB/tolQ family.</text>
</comment>
<accession>A0ABY6CUM0</accession>
<dbReference type="InterPro" id="IPR002898">
    <property type="entry name" value="MotA_ExbB_proton_chnl"/>
</dbReference>
<proteinExistence type="inferred from homology"/>
<keyword evidence="10" id="KW-1185">Reference proteome</keyword>
<sequence length="126" mass="13679">MVDLFYMGGSLFMGILTLLLLVIIVVMTIQVVVMLKQKESFSMDLGIIKSIGTFAMVFGVLGQFIGLYAAFQSIEVVGQVSQALLASGLKVSSITSIYGILIFLISYLLWFGLKALKANFQQPTGV</sequence>
<keyword evidence="6" id="KW-0813">Transport</keyword>
<organism evidence="9 10">
    <name type="scientific">Reichenbachiella agarivorans</name>
    <dbReference type="NCBI Taxonomy" id="2979464"/>
    <lineage>
        <taxon>Bacteria</taxon>
        <taxon>Pseudomonadati</taxon>
        <taxon>Bacteroidota</taxon>
        <taxon>Cytophagia</taxon>
        <taxon>Cytophagales</taxon>
        <taxon>Reichenbachiellaceae</taxon>
        <taxon>Reichenbachiella</taxon>
    </lineage>
</organism>
<feature type="transmembrane region" description="Helical" evidence="7">
    <location>
        <begin position="91"/>
        <end position="113"/>
    </location>
</feature>
<reference evidence="9" key="1">
    <citation type="submission" date="2022-09" db="EMBL/GenBank/DDBJ databases">
        <title>Comparative genomics and taxonomic characterization of three novel marine species of genus Reichenbachiella exhibiting antioxidant and polysaccharide degradation activities.</title>
        <authorList>
            <person name="Muhammad N."/>
            <person name="Lee Y.-J."/>
            <person name="Ko J."/>
            <person name="Kim S.-G."/>
        </authorList>
    </citation>
    <scope>NUCLEOTIDE SEQUENCE</scope>
    <source>
        <strain evidence="9">BKB1-1</strain>
    </source>
</reference>
<keyword evidence="5 7" id="KW-0472">Membrane</keyword>
<evidence type="ECO:0000259" key="8">
    <source>
        <dbReference type="Pfam" id="PF01618"/>
    </source>
</evidence>
<evidence type="ECO:0000313" key="9">
    <source>
        <dbReference type="EMBL" id="UXP33143.1"/>
    </source>
</evidence>
<dbReference type="Pfam" id="PF01618">
    <property type="entry name" value="MotA_ExbB"/>
    <property type="match status" value="1"/>
</dbReference>
<keyword evidence="6" id="KW-0653">Protein transport</keyword>
<keyword evidence="2" id="KW-1003">Cell membrane</keyword>
<gene>
    <name evidence="9" type="ORF">N6H18_04140</name>
</gene>
<evidence type="ECO:0000256" key="7">
    <source>
        <dbReference type="SAM" id="Phobius"/>
    </source>
</evidence>
<keyword evidence="4 7" id="KW-1133">Transmembrane helix</keyword>
<name>A0ABY6CUM0_9BACT</name>
<evidence type="ECO:0000256" key="5">
    <source>
        <dbReference type="ARBA" id="ARBA00023136"/>
    </source>
</evidence>
<comment type="subcellular location">
    <subcellularLocation>
        <location evidence="1">Cell membrane</location>
        <topology evidence="1">Multi-pass membrane protein</topology>
    </subcellularLocation>
    <subcellularLocation>
        <location evidence="6">Membrane</location>
        <topology evidence="6">Multi-pass membrane protein</topology>
    </subcellularLocation>
</comment>
<feature type="transmembrane region" description="Helical" evidence="7">
    <location>
        <begin position="12"/>
        <end position="35"/>
    </location>
</feature>
<evidence type="ECO:0000256" key="6">
    <source>
        <dbReference type="RuleBase" id="RU004057"/>
    </source>
</evidence>
<evidence type="ECO:0000256" key="1">
    <source>
        <dbReference type="ARBA" id="ARBA00004651"/>
    </source>
</evidence>
<evidence type="ECO:0000256" key="2">
    <source>
        <dbReference type="ARBA" id="ARBA00022475"/>
    </source>
</evidence>
<feature type="transmembrane region" description="Helical" evidence="7">
    <location>
        <begin position="47"/>
        <end position="71"/>
    </location>
</feature>
<dbReference type="Proteomes" id="UP001065174">
    <property type="component" value="Chromosome"/>
</dbReference>
<evidence type="ECO:0000313" key="10">
    <source>
        <dbReference type="Proteomes" id="UP001065174"/>
    </source>
</evidence>
<feature type="domain" description="MotA/TolQ/ExbB proton channel" evidence="8">
    <location>
        <begin position="36"/>
        <end position="108"/>
    </location>
</feature>